<dbReference type="Gene3D" id="3.40.50.300">
    <property type="entry name" value="P-loop containing nucleotide triphosphate hydrolases"/>
    <property type="match status" value="1"/>
</dbReference>
<evidence type="ECO:0000313" key="5">
    <source>
        <dbReference type="Proteomes" id="UP000281553"/>
    </source>
</evidence>
<dbReference type="GO" id="GO:0051959">
    <property type="term" value="F:dynein light intermediate chain binding"/>
    <property type="evidence" value="ECO:0007669"/>
    <property type="project" value="InterPro"/>
</dbReference>
<dbReference type="InterPro" id="IPR004273">
    <property type="entry name" value="Dynein_heavy_D6_P-loop"/>
</dbReference>
<feature type="domain" description="Dynein heavy chain C-terminal" evidence="3">
    <location>
        <begin position="235"/>
        <end position="391"/>
    </location>
</feature>
<feature type="domain" description="Dynein heavy chain AAA lid" evidence="2">
    <location>
        <begin position="75"/>
        <end position="139"/>
    </location>
</feature>
<keyword evidence="5" id="KW-1185">Reference proteome</keyword>
<dbReference type="AlphaFoldDB" id="A0A3P6PJX9"/>
<reference evidence="4 5" key="1">
    <citation type="submission" date="2018-11" db="EMBL/GenBank/DDBJ databases">
        <authorList>
            <consortium name="Pathogen Informatics"/>
        </authorList>
    </citation>
    <scope>NUCLEOTIDE SEQUENCE [LARGE SCALE GENOMIC DNA]</scope>
</reference>
<evidence type="ECO:0000259" key="1">
    <source>
        <dbReference type="Pfam" id="PF03028"/>
    </source>
</evidence>
<evidence type="ECO:0000259" key="2">
    <source>
        <dbReference type="Pfam" id="PF18198"/>
    </source>
</evidence>
<dbReference type="InterPro" id="IPR042219">
    <property type="entry name" value="AAA_lid_11_sf"/>
</dbReference>
<accession>A0A3P6PJX9</accession>
<dbReference type="Proteomes" id="UP000281553">
    <property type="component" value="Unassembled WGS sequence"/>
</dbReference>
<name>A0A3P6PJX9_DIBLA</name>
<evidence type="ECO:0000313" key="4">
    <source>
        <dbReference type="EMBL" id="VDK32997.1"/>
    </source>
</evidence>
<dbReference type="GO" id="GO:0008569">
    <property type="term" value="F:minus-end-directed microtubule motor activity"/>
    <property type="evidence" value="ECO:0007669"/>
    <property type="project" value="InterPro"/>
</dbReference>
<feature type="domain" description="Dynein heavy chain region D6 P-loop" evidence="1">
    <location>
        <begin position="2"/>
        <end position="43"/>
    </location>
</feature>
<dbReference type="InterPro" id="IPR041658">
    <property type="entry name" value="AAA_lid_11"/>
</dbReference>
<dbReference type="Pfam" id="PF18198">
    <property type="entry name" value="AAA_lid_11"/>
    <property type="match status" value="1"/>
</dbReference>
<proteinExistence type="predicted"/>
<dbReference type="Pfam" id="PF03028">
    <property type="entry name" value="Dynein_heavy"/>
    <property type="match status" value="1"/>
</dbReference>
<dbReference type="GO" id="GO:0030286">
    <property type="term" value="C:dynein complex"/>
    <property type="evidence" value="ECO:0007669"/>
    <property type="project" value="InterPro"/>
</dbReference>
<dbReference type="GO" id="GO:0045505">
    <property type="term" value="F:dynein intermediate chain binding"/>
    <property type="evidence" value="ECO:0007669"/>
    <property type="project" value="InterPro"/>
</dbReference>
<dbReference type="Gene3D" id="1.20.1270.280">
    <property type="match status" value="1"/>
</dbReference>
<dbReference type="InterPro" id="IPR026983">
    <property type="entry name" value="DHC"/>
</dbReference>
<evidence type="ECO:0008006" key="6">
    <source>
        <dbReference type="Google" id="ProtNLM"/>
    </source>
</evidence>
<dbReference type="Gene3D" id="1.10.8.720">
    <property type="entry name" value="Region D6 of dynein motor"/>
    <property type="match status" value="1"/>
</dbReference>
<gene>
    <name evidence="4" type="ORF">DILT_LOCUS470</name>
</gene>
<dbReference type="EMBL" id="UYRU01001977">
    <property type="protein sequence ID" value="VDK32997.1"/>
    <property type="molecule type" value="Genomic_DNA"/>
</dbReference>
<dbReference type="PANTHER" id="PTHR22878:SF68">
    <property type="entry name" value="DYNEIN HEAVY CHAIN 6, AXONEMAL-LIKE"/>
    <property type="match status" value="1"/>
</dbReference>
<dbReference type="GO" id="GO:0007018">
    <property type="term" value="P:microtubule-based movement"/>
    <property type="evidence" value="ECO:0007669"/>
    <property type="project" value="InterPro"/>
</dbReference>
<sequence>MEEIIKERAEDPTQTHENFRLYLSSMPAKSFPIGVLQNSVKVTNEPPKGIKANVRRALNDMANEYFEDSVLGNDWRKIVFGICLFHAVILERRKFGPLGWNIRYEFNDSDRECALLNLNLFCGEKGIAWDALTYITSEASPGCLKSLDLTNMFVHFMASCHLGLVLGEGASRTLVPESSWPVILESGFKFSASGIFYPPDVEKLADCREYVETFPIQDSTELFAMHENANLVFQQKETRTLLRTILEIQPKAGGGEKGQTPDDIVFDLAGDILERLPEKIDIEQAKPDHFIPDAKGRTNSLTTVLTQEVSLEQLQKAVKGFVVMSEQLEMIYFSFLLNSVPEHWENSAYPSLKPLSGWVKDLILRCEFIRTWMISGQPKSFWLSGFFFPQGEYTSQESLLVYFNLTLPTSSLVNFWLSYLMDDFSSTHITS</sequence>
<dbReference type="PANTHER" id="PTHR22878">
    <property type="entry name" value="DYNEIN HEAVY CHAIN 6, AXONEMAL-LIKE-RELATED"/>
    <property type="match status" value="1"/>
</dbReference>
<dbReference type="InterPro" id="IPR027417">
    <property type="entry name" value="P-loop_NTPase"/>
</dbReference>
<evidence type="ECO:0000259" key="3">
    <source>
        <dbReference type="Pfam" id="PF18199"/>
    </source>
</evidence>
<organism evidence="4 5">
    <name type="scientific">Dibothriocephalus latus</name>
    <name type="common">Fish tapeworm</name>
    <name type="synonym">Diphyllobothrium latum</name>
    <dbReference type="NCBI Taxonomy" id="60516"/>
    <lineage>
        <taxon>Eukaryota</taxon>
        <taxon>Metazoa</taxon>
        <taxon>Spiralia</taxon>
        <taxon>Lophotrochozoa</taxon>
        <taxon>Platyhelminthes</taxon>
        <taxon>Cestoda</taxon>
        <taxon>Eucestoda</taxon>
        <taxon>Diphyllobothriidea</taxon>
        <taxon>Diphyllobothriidae</taxon>
        <taxon>Dibothriocephalus</taxon>
    </lineage>
</organism>
<protein>
    <recommendedName>
        <fullName evidence="6">Dynein heavy chain AAA lid domain-containing protein</fullName>
    </recommendedName>
</protein>
<dbReference type="InterPro" id="IPR041228">
    <property type="entry name" value="Dynein_C"/>
</dbReference>
<dbReference type="OrthoDB" id="10251809at2759"/>
<dbReference type="Pfam" id="PF18199">
    <property type="entry name" value="Dynein_C"/>
    <property type="match status" value="1"/>
</dbReference>